<protein>
    <submittedName>
        <fullName evidence="2">Uncharacterized protein</fullName>
    </submittedName>
</protein>
<name>A0ABD0Y585_9HEMI</name>
<reference evidence="2 3" key="1">
    <citation type="submission" date="2024-07" db="EMBL/GenBank/DDBJ databases">
        <title>Chromosome-level genome assembly of the water stick insect Ranatra chinensis (Heteroptera: Nepidae).</title>
        <authorList>
            <person name="Liu X."/>
        </authorList>
    </citation>
    <scope>NUCLEOTIDE SEQUENCE [LARGE SCALE GENOMIC DNA]</scope>
    <source>
        <strain evidence="2">Cailab_2021Rc</strain>
        <tissue evidence="2">Muscle</tissue>
    </source>
</reference>
<evidence type="ECO:0000256" key="1">
    <source>
        <dbReference type="SAM" id="MobiDB-lite"/>
    </source>
</evidence>
<dbReference type="EMBL" id="JBFDAA010000013">
    <property type="protein sequence ID" value="KAL1122432.1"/>
    <property type="molecule type" value="Genomic_DNA"/>
</dbReference>
<dbReference type="AlphaFoldDB" id="A0ABD0Y585"/>
<evidence type="ECO:0000313" key="3">
    <source>
        <dbReference type="Proteomes" id="UP001558652"/>
    </source>
</evidence>
<keyword evidence="3" id="KW-1185">Reference proteome</keyword>
<sequence length="124" mass="12691">MKEGEGASADWGAGHRVPAGEERGGDAAAIVRGSIKPLQLMAIANTTGSNVHLMAWVSPPAGVPDASNGKVGQVGILRAETGRLHRAGGELPPDTGETPLTPKQIIIVGQNEALQADHLPPPNN</sequence>
<proteinExistence type="predicted"/>
<accession>A0ABD0Y585</accession>
<gene>
    <name evidence="2" type="ORF">AAG570_002763</name>
</gene>
<organism evidence="2 3">
    <name type="scientific">Ranatra chinensis</name>
    <dbReference type="NCBI Taxonomy" id="642074"/>
    <lineage>
        <taxon>Eukaryota</taxon>
        <taxon>Metazoa</taxon>
        <taxon>Ecdysozoa</taxon>
        <taxon>Arthropoda</taxon>
        <taxon>Hexapoda</taxon>
        <taxon>Insecta</taxon>
        <taxon>Pterygota</taxon>
        <taxon>Neoptera</taxon>
        <taxon>Paraneoptera</taxon>
        <taxon>Hemiptera</taxon>
        <taxon>Heteroptera</taxon>
        <taxon>Panheteroptera</taxon>
        <taxon>Nepomorpha</taxon>
        <taxon>Nepidae</taxon>
        <taxon>Ranatrinae</taxon>
        <taxon>Ranatra</taxon>
    </lineage>
</organism>
<feature type="region of interest" description="Disordered" evidence="1">
    <location>
        <begin position="1"/>
        <end position="21"/>
    </location>
</feature>
<evidence type="ECO:0000313" key="2">
    <source>
        <dbReference type="EMBL" id="KAL1122432.1"/>
    </source>
</evidence>
<dbReference type="Proteomes" id="UP001558652">
    <property type="component" value="Unassembled WGS sequence"/>
</dbReference>
<comment type="caution">
    <text evidence="2">The sequence shown here is derived from an EMBL/GenBank/DDBJ whole genome shotgun (WGS) entry which is preliminary data.</text>
</comment>